<dbReference type="STRING" id="1344416.A0A139AHE2"/>
<comment type="similarity">
    <text evidence="1">Belongs to the sel-1 family.</text>
</comment>
<dbReference type="PANTHER" id="PTHR11102:SF160">
    <property type="entry name" value="ERAD-ASSOCIATED E3 UBIQUITIN-PROTEIN LIGASE COMPONENT HRD3"/>
    <property type="match status" value="1"/>
</dbReference>
<dbReference type="InterPro" id="IPR050767">
    <property type="entry name" value="Sel1_AlgK"/>
</dbReference>
<reference evidence="3 4" key="1">
    <citation type="journal article" date="2015" name="Genome Biol. Evol.">
        <title>Phylogenomic analyses indicate that early fungi evolved digesting cell walls of algal ancestors of land plants.</title>
        <authorList>
            <person name="Chang Y."/>
            <person name="Wang S."/>
            <person name="Sekimoto S."/>
            <person name="Aerts A.L."/>
            <person name="Choi C."/>
            <person name="Clum A."/>
            <person name="LaButti K.M."/>
            <person name="Lindquist E.A."/>
            <person name="Yee Ngan C."/>
            <person name="Ohm R.A."/>
            <person name="Salamov A.A."/>
            <person name="Grigoriev I.V."/>
            <person name="Spatafora J.W."/>
            <person name="Berbee M.L."/>
        </authorList>
    </citation>
    <scope>NUCLEOTIDE SEQUENCE [LARGE SCALE GENOMIC DNA]</scope>
    <source>
        <strain evidence="3 4">JEL478</strain>
    </source>
</reference>
<proteinExistence type="inferred from homology"/>
<feature type="compositionally biased region" description="Low complexity" evidence="2">
    <location>
        <begin position="26"/>
        <end position="44"/>
    </location>
</feature>
<dbReference type="SMART" id="SM00671">
    <property type="entry name" value="SEL1"/>
    <property type="match status" value="8"/>
</dbReference>
<dbReference type="InterPro" id="IPR011990">
    <property type="entry name" value="TPR-like_helical_dom_sf"/>
</dbReference>
<dbReference type="OrthoDB" id="272077at2759"/>
<dbReference type="Pfam" id="PF08238">
    <property type="entry name" value="Sel1"/>
    <property type="match status" value="7"/>
</dbReference>
<sequence>MADLDDRTTTPSNSTTSPTSPPPSPQHTTSPLPLLHHPISVSNPNPSPPPLSFTTTLAAPTTFAGILQNTQMQQPITADSISRPPIPPNLPSTHSRLLSKDKGRASNSPNQPFDPIRFRRLQEARALPYYVRAAKLGNAHAVAVLGFYWEHGLATLPISFAVAEQYYTAAALAGASLAQARLSFLKMYGRPAININQADARQWRKRLARKGKRALGWLKTGADSGIPASQFCLASCFYNGIGTKKDDRRAFIWAGRAATQGHPGAQNLLGMLYVDGIGDDVPKDPITGLRWYMRSSEQGDPAAIYNIATLFERGLAIQEDMQEAFDWYMRAAAYGSISAANIIGLFYEQEQELAQVEARHQLAYQWYARAAHQGHPFAQYNLGRCYSEGIGCDRSHGQALHWFELAAQQRHVLARVSLGIMYEEGFGAHVDRSRALEWFRRAAYRGSREARSRLRPVWACRVLSASRNLLASETRPQKGFEGRTGLWSLPVELKEQIVSWLNAENILERDEMKRAVAIGRDKSSLTRGIAADDAGASQMASGSGSLSDDQVDEDGMYDIGRAFDENEMDVSESGDTDITVLEDEDSDNSTLMEVDVVEVSEIIVVTQTESAPLSSVVPHPPATVAPPIDHLAASGFLIELAAAGPLKRTDFLGHVGIRPFAESCECVELVRSAARREAEEVAEQQGWPRDEAERMSQGAVEEAVRGFRCMVLKHRIERYQERRG</sequence>
<evidence type="ECO:0000256" key="2">
    <source>
        <dbReference type="SAM" id="MobiDB-lite"/>
    </source>
</evidence>
<dbReference type="AlphaFoldDB" id="A0A139AHE2"/>
<gene>
    <name evidence="3" type="ORF">M427DRAFT_134278</name>
</gene>
<dbReference type="EMBL" id="KQ965754">
    <property type="protein sequence ID" value="KXS16226.1"/>
    <property type="molecule type" value="Genomic_DNA"/>
</dbReference>
<organism evidence="3 4">
    <name type="scientific">Gonapodya prolifera (strain JEL478)</name>
    <name type="common">Monoblepharis prolifera</name>
    <dbReference type="NCBI Taxonomy" id="1344416"/>
    <lineage>
        <taxon>Eukaryota</taxon>
        <taxon>Fungi</taxon>
        <taxon>Fungi incertae sedis</taxon>
        <taxon>Chytridiomycota</taxon>
        <taxon>Chytridiomycota incertae sedis</taxon>
        <taxon>Monoblepharidomycetes</taxon>
        <taxon>Monoblepharidales</taxon>
        <taxon>Gonapodyaceae</taxon>
        <taxon>Gonapodya</taxon>
    </lineage>
</organism>
<dbReference type="PANTHER" id="PTHR11102">
    <property type="entry name" value="SEL-1-LIKE PROTEIN"/>
    <property type="match status" value="1"/>
</dbReference>
<feature type="compositionally biased region" description="Low complexity" evidence="2">
    <location>
        <begin position="9"/>
        <end position="18"/>
    </location>
</feature>
<dbReference type="SUPFAM" id="SSF81901">
    <property type="entry name" value="HCP-like"/>
    <property type="match status" value="2"/>
</dbReference>
<protein>
    <submittedName>
        <fullName evidence="3">HCP-like protein</fullName>
    </submittedName>
</protein>
<evidence type="ECO:0000256" key="1">
    <source>
        <dbReference type="ARBA" id="ARBA00038101"/>
    </source>
</evidence>
<evidence type="ECO:0000313" key="4">
    <source>
        <dbReference type="Proteomes" id="UP000070544"/>
    </source>
</evidence>
<evidence type="ECO:0000313" key="3">
    <source>
        <dbReference type="EMBL" id="KXS16226.1"/>
    </source>
</evidence>
<name>A0A139AHE2_GONPJ</name>
<feature type="region of interest" description="Disordered" evidence="2">
    <location>
        <begin position="1"/>
        <end position="55"/>
    </location>
</feature>
<dbReference type="Gene3D" id="1.25.40.10">
    <property type="entry name" value="Tetratricopeptide repeat domain"/>
    <property type="match status" value="3"/>
</dbReference>
<feature type="region of interest" description="Disordered" evidence="2">
    <location>
        <begin position="73"/>
        <end position="114"/>
    </location>
</feature>
<dbReference type="Proteomes" id="UP000070544">
    <property type="component" value="Unassembled WGS sequence"/>
</dbReference>
<dbReference type="InterPro" id="IPR006597">
    <property type="entry name" value="Sel1-like"/>
</dbReference>
<accession>A0A139AHE2</accession>
<keyword evidence="4" id="KW-1185">Reference proteome</keyword>